<comment type="similarity">
    <text evidence="1">Belongs to the 'GDXG' lipolytic enzyme family.</text>
</comment>
<evidence type="ECO:0000313" key="5">
    <source>
        <dbReference type="EMBL" id="AAS03773.1"/>
    </source>
</evidence>
<dbReference type="PROSITE" id="PS01174">
    <property type="entry name" value="LIPASE_GDXG_SER"/>
    <property type="match status" value="1"/>
</dbReference>
<evidence type="ECO:0000259" key="4">
    <source>
        <dbReference type="Pfam" id="PF07859"/>
    </source>
</evidence>
<dbReference type="InterPro" id="IPR033140">
    <property type="entry name" value="Lipase_GDXG_put_SER_AS"/>
</dbReference>
<dbReference type="AlphaFoldDB" id="Q73ZZ5"/>
<organism evidence="5 6">
    <name type="scientific">Mycolicibacterium paratuberculosis (strain ATCC BAA-968 / K-10)</name>
    <name type="common">Mycobacterium paratuberculosis</name>
    <dbReference type="NCBI Taxonomy" id="262316"/>
    <lineage>
        <taxon>Bacteria</taxon>
        <taxon>Bacillati</taxon>
        <taxon>Actinomycetota</taxon>
        <taxon>Actinomycetes</taxon>
        <taxon>Mycobacteriales</taxon>
        <taxon>Mycobacteriaceae</taxon>
        <taxon>Mycobacterium</taxon>
        <taxon>Mycobacterium avium complex (MAC)</taxon>
    </lineage>
</organism>
<keyword evidence="6" id="KW-1185">Reference proteome</keyword>
<reference evidence="5 6" key="1">
    <citation type="journal article" date="2005" name="Proc. Natl. Acad. Sci. U.S.A.">
        <title>The complete genome sequence of Mycobacterium avium subspecies paratuberculosis.</title>
        <authorList>
            <person name="Li L."/>
            <person name="Bannantine J.P."/>
            <person name="Zhang Q."/>
            <person name="Amonsin A."/>
            <person name="May B.J."/>
            <person name="Alt D."/>
            <person name="Banerji N."/>
            <person name="Kanjilal S."/>
            <person name="Kapur V."/>
        </authorList>
    </citation>
    <scope>NUCLEOTIDE SEQUENCE [LARGE SCALE GENOMIC DNA]</scope>
    <source>
        <strain evidence="6">ATCC BAA-968 / K-10</strain>
    </source>
</reference>
<accession>Q73ZZ5</accession>
<dbReference type="eggNOG" id="COG0657">
    <property type="taxonomic scope" value="Bacteria"/>
</dbReference>
<dbReference type="STRING" id="262316.MAP_1456"/>
<dbReference type="GO" id="GO:0004806">
    <property type="term" value="F:triacylglycerol lipase activity"/>
    <property type="evidence" value="ECO:0007669"/>
    <property type="project" value="TreeGrafter"/>
</dbReference>
<proteinExistence type="inferred from homology"/>
<dbReference type="SUPFAM" id="SSF53474">
    <property type="entry name" value="alpha/beta-Hydrolases"/>
    <property type="match status" value="1"/>
</dbReference>
<gene>
    <name evidence="5" type="ordered locus">MAP_1456</name>
</gene>
<protein>
    <recommendedName>
        <fullName evidence="4">Alpha/beta hydrolase fold-3 domain-containing protein</fullName>
    </recommendedName>
</protein>
<dbReference type="Proteomes" id="UP000000580">
    <property type="component" value="Chromosome"/>
</dbReference>
<dbReference type="PANTHER" id="PTHR48081:SF30">
    <property type="entry name" value="ACETYL-HYDROLASE LIPR-RELATED"/>
    <property type="match status" value="1"/>
</dbReference>
<sequence length="364" mass="39572">MTGIRCRLRRLMQMVSTADPSHMSPRRVLPSVATTRRVHHRHSPQSVAVSLASRLIVKNAVRAWALTPNLHWPLEYVDSFAGLVPRLGSAGTTHPVRLEHCAAEWVRAPGVSGERAILYLHGGAFLTCGLNTHRPMVTRLSKAADAAVLAVAYRKLPAHQITDAIDDGLDGLRWLQDRGFDGDRVVVAGDSAGGYLAFMTTLLAIQNEVMEPAGIATVSPFTDTDPARKLKHRNARKCSMFTCRAFSRFAEYLSNAQVLEGHGDSTVASPVDADLSSLPPVTIHASSDELLVADAELMAKRLEASGIHCDLHLWDGQIHDFPLAADVLPEGRRAIKYLGDFVKDVTAAGTRFSNVRRLRTAAAG</sequence>
<dbReference type="Pfam" id="PF07859">
    <property type="entry name" value="Abhydrolase_3"/>
    <property type="match status" value="1"/>
</dbReference>
<dbReference type="PANTHER" id="PTHR48081">
    <property type="entry name" value="AB HYDROLASE SUPERFAMILY PROTEIN C4A8.06C"/>
    <property type="match status" value="1"/>
</dbReference>
<dbReference type="ESTHER" id="mycpa-q73zz5">
    <property type="family name" value="Hormone-sensitive_lipase_like"/>
</dbReference>
<evidence type="ECO:0000256" key="1">
    <source>
        <dbReference type="ARBA" id="ARBA00010515"/>
    </source>
</evidence>
<evidence type="ECO:0000256" key="3">
    <source>
        <dbReference type="PROSITE-ProRule" id="PRU10038"/>
    </source>
</evidence>
<name>Q73ZZ5_MYCPA</name>
<dbReference type="InterPro" id="IPR029058">
    <property type="entry name" value="AB_hydrolase_fold"/>
</dbReference>
<dbReference type="InterPro" id="IPR050300">
    <property type="entry name" value="GDXG_lipolytic_enzyme"/>
</dbReference>
<keyword evidence="2" id="KW-0378">Hydrolase</keyword>
<dbReference type="Gene3D" id="3.40.50.1820">
    <property type="entry name" value="alpha/beta hydrolase"/>
    <property type="match status" value="1"/>
</dbReference>
<feature type="domain" description="Alpha/beta hydrolase fold-3" evidence="4">
    <location>
        <begin position="117"/>
        <end position="322"/>
    </location>
</feature>
<evidence type="ECO:0000313" key="6">
    <source>
        <dbReference type="Proteomes" id="UP000000580"/>
    </source>
</evidence>
<dbReference type="EMBL" id="AE016958">
    <property type="protein sequence ID" value="AAS03773.1"/>
    <property type="molecule type" value="Genomic_DNA"/>
</dbReference>
<dbReference type="KEGG" id="mpa:MAP_1456"/>
<evidence type="ECO:0000256" key="2">
    <source>
        <dbReference type="ARBA" id="ARBA00022801"/>
    </source>
</evidence>
<feature type="active site" evidence="3">
    <location>
        <position position="191"/>
    </location>
</feature>
<dbReference type="HOGENOM" id="CLU_012494_13_0_11"/>
<dbReference type="InterPro" id="IPR013094">
    <property type="entry name" value="AB_hydrolase_3"/>
</dbReference>